<evidence type="ECO:0000313" key="4">
    <source>
        <dbReference type="Proteomes" id="UP000006381"/>
    </source>
</evidence>
<reference evidence="3 4" key="1">
    <citation type="journal article" date="2005" name="Proc. Natl. Acad. Sci. U.S.A.">
        <title>Complete genome sequence of the probiotic lactic acid bacterium Lactobacillus acidophilus NCFM.</title>
        <authorList>
            <person name="Altermann E."/>
            <person name="Russell W.M."/>
            <person name="Azcarate-Peril M.A."/>
            <person name="Barrangou R."/>
            <person name="Buck B.L."/>
            <person name="McAuliffe O."/>
            <person name="Souther N."/>
            <person name="Dobson A."/>
            <person name="Duong T."/>
            <person name="Callanan M."/>
            <person name="Lick S."/>
            <person name="Hamrick A."/>
            <person name="Cano R."/>
            <person name="Klaenhammer T.R."/>
        </authorList>
    </citation>
    <scope>NUCLEOTIDE SEQUENCE [LARGE SCALE GENOMIC DNA]</scope>
    <source>
        <strain evidence="4">ATCC 700396 / NCK56 / N2 / NCFM</strain>
    </source>
</reference>
<accession>Q5FM55</accession>
<dbReference type="RefSeq" id="WP_003549058.1">
    <property type="nucleotide sequence ID" value="NC_006814.3"/>
</dbReference>
<gene>
    <name evidence="3" type="ordered locus">LBA0327</name>
</gene>
<feature type="domain" description="Helicase superfamily 3 single-stranded DNA/RNA virus" evidence="1">
    <location>
        <begin position="202"/>
        <end position="264"/>
    </location>
</feature>
<dbReference type="InterPro" id="IPR002631">
    <property type="entry name" value="Plasmid_rep_OBD"/>
</dbReference>
<proteinExistence type="predicted"/>
<dbReference type="GO" id="GO:0003916">
    <property type="term" value="F:DNA topoisomerase activity"/>
    <property type="evidence" value="ECO:0007669"/>
    <property type="project" value="InterPro"/>
</dbReference>
<dbReference type="InterPro" id="IPR027417">
    <property type="entry name" value="P-loop_NTPase"/>
</dbReference>
<sequence length="366" mass="43128">MKKAIRARQFMYTQDLDHLPFKKEDLKTLLEKSSAEEWAYILHDKDIGKNGKTIRPHFHVVMKFKDAKTISRVAKLFNDKQEYIEVWRNTIGNAYSYLIHETSNAKDKHHYDPIEVVSSFDFETKIKQIRKKVAKLSKKDIDDLIDDYSNEILTKTDLQEKIGVLEMAKHKTLLDHIDDILAYKKHQKFLKDFQGQKCTTYWIYGESGIGKTKMVREILEQLHPNNFVVLGSQRDHFQEYRGEEFIVINDLRPRDYEYGQLLTLLDPWEIDKMAPARYHDKYLNARAIYITTPYSPMAFYNESGIVNSLIDSFEQLNRRILSLHLTSDTYNQMKADLIRDDQIAEAIWKIKKTKSTSQTDNDKSND</sequence>
<evidence type="ECO:0000313" key="3">
    <source>
        <dbReference type="EMBL" id="AAV42219.1"/>
    </source>
</evidence>
<dbReference type="Gene3D" id="3.40.1310.30">
    <property type="match status" value="1"/>
</dbReference>
<dbReference type="OrthoDB" id="2288493at2"/>
<feature type="domain" description="Plasmid replication protein origin binding" evidence="2">
    <location>
        <begin position="3"/>
        <end position="122"/>
    </location>
</feature>
<dbReference type="SUPFAM" id="SSF52540">
    <property type="entry name" value="P-loop containing nucleoside triphosphate hydrolases"/>
    <property type="match status" value="1"/>
</dbReference>
<protein>
    <submittedName>
        <fullName evidence="3">Replication protein</fullName>
    </submittedName>
</protein>
<dbReference type="HOGENOM" id="CLU_053695_0_0_9"/>
<dbReference type="Pfam" id="PF01719">
    <property type="entry name" value="Rep_OBD"/>
    <property type="match status" value="1"/>
</dbReference>
<dbReference type="Pfam" id="PF00910">
    <property type="entry name" value="RNA_helicase"/>
    <property type="match status" value="1"/>
</dbReference>
<dbReference type="Gene3D" id="3.40.50.300">
    <property type="entry name" value="P-loop containing nucleotide triphosphate hydrolases"/>
    <property type="match status" value="1"/>
</dbReference>
<dbReference type="eggNOG" id="COG0444">
    <property type="taxonomic scope" value="Bacteria"/>
</dbReference>
<dbReference type="EMBL" id="CP000033">
    <property type="protein sequence ID" value="AAV42219.1"/>
    <property type="molecule type" value="Genomic_DNA"/>
</dbReference>
<dbReference type="GO" id="GO:0005727">
    <property type="term" value="C:extrachromosomal circular DNA"/>
    <property type="evidence" value="ECO:0007669"/>
    <property type="project" value="InterPro"/>
</dbReference>
<dbReference type="GO" id="GO:0003724">
    <property type="term" value="F:RNA helicase activity"/>
    <property type="evidence" value="ECO:0007669"/>
    <property type="project" value="InterPro"/>
</dbReference>
<dbReference type="Proteomes" id="UP000006381">
    <property type="component" value="Chromosome"/>
</dbReference>
<name>Q5FM55_LACAC</name>
<dbReference type="InterPro" id="IPR000605">
    <property type="entry name" value="Helicase_SF3_ssDNA/RNA_vir"/>
</dbReference>
<organism evidence="4">
    <name type="scientific">Lactobacillus acidophilus (strain ATCC 700396 / NCK56 / N2 / NCFM)</name>
    <dbReference type="NCBI Taxonomy" id="272621"/>
    <lineage>
        <taxon>Bacteria</taxon>
        <taxon>Bacillati</taxon>
        <taxon>Bacillota</taxon>
        <taxon>Bacilli</taxon>
        <taxon>Lactobacillales</taxon>
        <taxon>Lactobacillaceae</taxon>
        <taxon>Lactobacillus</taxon>
    </lineage>
</organism>
<dbReference type="GO" id="GO:0003677">
    <property type="term" value="F:DNA binding"/>
    <property type="evidence" value="ECO:0007669"/>
    <property type="project" value="InterPro"/>
</dbReference>
<dbReference type="BioCyc" id="LACI272621:G1G49-321-MONOMER"/>
<dbReference type="PATRIC" id="fig|272621.13.peg.313"/>
<dbReference type="GO" id="GO:0006260">
    <property type="term" value="P:DNA replication"/>
    <property type="evidence" value="ECO:0007669"/>
    <property type="project" value="InterPro"/>
</dbReference>
<keyword evidence="4" id="KW-1185">Reference proteome</keyword>
<dbReference type="AlphaFoldDB" id="Q5FM55"/>
<evidence type="ECO:0000259" key="2">
    <source>
        <dbReference type="Pfam" id="PF01719"/>
    </source>
</evidence>
<dbReference type="KEGG" id="lac:LBA0327"/>
<dbReference type="STRING" id="272621.LBA0327"/>
<evidence type="ECO:0000259" key="1">
    <source>
        <dbReference type="Pfam" id="PF00910"/>
    </source>
</evidence>
<dbReference type="GO" id="GO:0003723">
    <property type="term" value="F:RNA binding"/>
    <property type="evidence" value="ECO:0007669"/>
    <property type="project" value="InterPro"/>
</dbReference>